<evidence type="ECO:0000256" key="9">
    <source>
        <dbReference type="ARBA" id="ARBA00023239"/>
    </source>
</evidence>
<dbReference type="SUPFAM" id="SSF51556">
    <property type="entry name" value="Metallo-dependent hydrolases"/>
    <property type="match status" value="1"/>
</dbReference>
<dbReference type="InterPro" id="IPR006680">
    <property type="entry name" value="Amidohydro-rel"/>
</dbReference>
<evidence type="ECO:0000256" key="6">
    <source>
        <dbReference type="ARBA" id="ARBA00022723"/>
    </source>
</evidence>
<keyword evidence="8" id="KW-0862">Zinc</keyword>
<evidence type="ECO:0000256" key="5">
    <source>
        <dbReference type="ARBA" id="ARBA00021214"/>
    </source>
</evidence>
<dbReference type="GO" id="GO:0019748">
    <property type="term" value="P:secondary metabolic process"/>
    <property type="evidence" value="ECO:0007669"/>
    <property type="project" value="TreeGrafter"/>
</dbReference>
<dbReference type="eggNOG" id="KOG4245">
    <property type="taxonomic scope" value="Eukaryota"/>
</dbReference>
<keyword evidence="9 11" id="KW-0456">Lyase</keyword>
<comment type="pathway">
    <text evidence="1 11">Secondary metabolite metabolism; quinolate metabolism.</text>
</comment>
<evidence type="ECO:0000256" key="3">
    <source>
        <dbReference type="ARBA" id="ARBA00011245"/>
    </source>
</evidence>
<dbReference type="InterPro" id="IPR032466">
    <property type="entry name" value="Metal_Hydrolase"/>
</dbReference>
<name>G0P3W1_CAEBE</name>
<comment type="subunit">
    <text evidence="3 11">Monomer.</text>
</comment>
<protein>
    <recommendedName>
        <fullName evidence="5 11">2-amino-3-carboxymuconate-6-semialdehyde decarboxylase</fullName>
        <ecNumber evidence="4 11">4.1.1.45</ecNumber>
    </recommendedName>
    <alternativeName>
        <fullName evidence="10 11">Picolinate carboxylase</fullName>
    </alternativeName>
</protein>
<comment type="function">
    <text evidence="11">Converts alpha-amino-beta-carboxymuconate-epsilon-semialdehyde (ACMS) to alpha-aminomuconate semialdehyde (AMS).</text>
</comment>
<dbReference type="GO" id="GO:0001760">
    <property type="term" value="F:aminocarboxymuconate-semialdehyde decarboxylase activity"/>
    <property type="evidence" value="ECO:0007669"/>
    <property type="project" value="UniProtKB-UniRule"/>
</dbReference>
<dbReference type="Pfam" id="PF04909">
    <property type="entry name" value="Amidohydro_2"/>
    <property type="match status" value="1"/>
</dbReference>
<gene>
    <name evidence="13" type="ORF">CAEBREN_16872</name>
</gene>
<sequence>MPICEFTPTSKTRKIDVHAHVLPKNIPDFQEKFGYPGFVRLDHKEDGTTHMIKDGKLFRVVEPNCFDTKARIADMDRANVNVQCLSTVPVMFSYWAKPADTEIVARFVNDDLLAECQKYPDRLVPLGTLPMNDVERAIQVSLFQKKIYSLTRKNIECLLFLSNEGGMVQILQNNSNRLITREFPQRINNEVLVDP</sequence>
<dbReference type="GO" id="GO:0005829">
    <property type="term" value="C:cytosol"/>
    <property type="evidence" value="ECO:0007669"/>
    <property type="project" value="UniProtKB-UniRule"/>
</dbReference>
<evidence type="ECO:0000259" key="12">
    <source>
        <dbReference type="Pfam" id="PF04909"/>
    </source>
</evidence>
<evidence type="ECO:0000256" key="2">
    <source>
        <dbReference type="ARBA" id="ARBA00005871"/>
    </source>
</evidence>
<dbReference type="OrthoDB" id="191270at2759"/>
<dbReference type="InterPro" id="IPR032465">
    <property type="entry name" value="ACMSD"/>
</dbReference>
<proteinExistence type="inferred from homology"/>
<keyword evidence="14" id="KW-1185">Reference proteome</keyword>
<evidence type="ECO:0000256" key="1">
    <source>
        <dbReference type="ARBA" id="ARBA00005079"/>
    </source>
</evidence>
<comment type="catalytic activity">
    <reaction evidence="11">
        <text>2-amino-3-carboxymuconate 6-semialdehyde + H(+) = 2-aminomuconate 6-semialdehyde + CO2</text>
        <dbReference type="Rhea" id="RHEA:16557"/>
        <dbReference type="ChEBI" id="CHEBI:15378"/>
        <dbReference type="ChEBI" id="CHEBI:16526"/>
        <dbReference type="ChEBI" id="CHEBI:77634"/>
        <dbReference type="ChEBI" id="CHEBI:77803"/>
        <dbReference type="EC" id="4.1.1.45"/>
    </reaction>
</comment>
<keyword evidence="7 11" id="KW-0210">Decarboxylase</keyword>
<dbReference type="GO" id="GO:1904985">
    <property type="term" value="P:negative regulation of quinolinate biosynthetic process"/>
    <property type="evidence" value="ECO:0007669"/>
    <property type="project" value="UniProtKB-UniRule"/>
</dbReference>
<comment type="similarity">
    <text evidence="2">Belongs to the metallo-dependent hydrolases superfamily. ACMSD family.</text>
</comment>
<evidence type="ECO:0000313" key="14">
    <source>
        <dbReference type="Proteomes" id="UP000008068"/>
    </source>
</evidence>
<evidence type="ECO:0000256" key="7">
    <source>
        <dbReference type="ARBA" id="ARBA00022793"/>
    </source>
</evidence>
<feature type="domain" description="Amidohydrolase-related" evidence="12">
    <location>
        <begin position="15"/>
        <end position="138"/>
    </location>
</feature>
<evidence type="ECO:0000256" key="11">
    <source>
        <dbReference type="RuleBase" id="RU366045"/>
    </source>
</evidence>
<dbReference type="EC" id="4.1.1.45" evidence="4 11"/>
<dbReference type="InParanoid" id="G0P3W1"/>
<dbReference type="STRING" id="135651.G0P3W1"/>
<dbReference type="Gene3D" id="3.20.20.140">
    <property type="entry name" value="Metal-dependent hydrolases"/>
    <property type="match status" value="1"/>
</dbReference>
<dbReference type="UniPathway" id="UPA00270"/>
<evidence type="ECO:0000313" key="13">
    <source>
        <dbReference type="EMBL" id="EGT44390.1"/>
    </source>
</evidence>
<evidence type="ECO:0000256" key="8">
    <source>
        <dbReference type="ARBA" id="ARBA00022833"/>
    </source>
</evidence>
<keyword evidence="6" id="KW-0479">Metal-binding</keyword>
<dbReference type="EMBL" id="GL380054">
    <property type="protein sequence ID" value="EGT44390.1"/>
    <property type="molecule type" value="Genomic_DNA"/>
</dbReference>
<organism evidence="14">
    <name type="scientific">Caenorhabditis brenneri</name>
    <name type="common">Nematode worm</name>
    <dbReference type="NCBI Taxonomy" id="135651"/>
    <lineage>
        <taxon>Eukaryota</taxon>
        <taxon>Metazoa</taxon>
        <taxon>Ecdysozoa</taxon>
        <taxon>Nematoda</taxon>
        <taxon>Chromadorea</taxon>
        <taxon>Rhabditida</taxon>
        <taxon>Rhabditina</taxon>
        <taxon>Rhabditomorpha</taxon>
        <taxon>Rhabditoidea</taxon>
        <taxon>Rhabditidae</taxon>
        <taxon>Peloderinae</taxon>
        <taxon>Caenorhabditis</taxon>
    </lineage>
</organism>
<evidence type="ECO:0000256" key="10">
    <source>
        <dbReference type="ARBA" id="ARBA00031120"/>
    </source>
</evidence>
<accession>G0P3W1</accession>
<dbReference type="AlphaFoldDB" id="G0P3W1"/>
<evidence type="ECO:0000256" key="4">
    <source>
        <dbReference type="ARBA" id="ARBA00012365"/>
    </source>
</evidence>
<dbReference type="PANTHER" id="PTHR21240">
    <property type="entry name" value="2-AMINO-3-CARBOXYLMUCONATE-6-SEMIALDEHYDE DECARBOXYLASE"/>
    <property type="match status" value="1"/>
</dbReference>
<dbReference type="GO" id="GO:0046872">
    <property type="term" value="F:metal ion binding"/>
    <property type="evidence" value="ECO:0007669"/>
    <property type="project" value="UniProtKB-KW"/>
</dbReference>
<dbReference type="Proteomes" id="UP000008068">
    <property type="component" value="Unassembled WGS sequence"/>
</dbReference>
<reference evidence="14" key="1">
    <citation type="submission" date="2011-07" db="EMBL/GenBank/DDBJ databases">
        <authorList>
            <consortium name="Caenorhabditis brenneri Sequencing and Analysis Consortium"/>
            <person name="Wilson R.K."/>
        </authorList>
    </citation>
    <scope>NUCLEOTIDE SEQUENCE [LARGE SCALE GENOMIC DNA]</scope>
    <source>
        <strain evidence="14">PB2801</strain>
    </source>
</reference>
<dbReference type="HOGENOM" id="CLU_120634_0_0_1"/>
<dbReference type="GO" id="GO:0016787">
    <property type="term" value="F:hydrolase activity"/>
    <property type="evidence" value="ECO:0007669"/>
    <property type="project" value="InterPro"/>
</dbReference>
<dbReference type="PANTHER" id="PTHR21240:SF27">
    <property type="entry name" value="2-AMINO-3-CARBOXYMUCONATE-6-SEMIALDEHYDE DECARBOXYLASE"/>
    <property type="match status" value="1"/>
</dbReference>